<proteinExistence type="predicted"/>
<accession>A0A2C5ZCT4</accession>
<dbReference type="OrthoDB" id="5553750at2759"/>
<sequence length="181" mass="19614">MLKAVTRQAAVVDSHVQALNAQRGADVPPITTAYWFDHYASSADVGVVVTETDFTAARNELVPSVSAGELAHYDKVRATFEGVGMANGNARQEAKPSEEMMEKRVQVEAEHQVDVKEEDEAERNGRVAKSRRNKKKGKGKAVATSYDEDDDHAMNGSVDKGKGKANVGFQQGTVSDDDGLY</sequence>
<comment type="caution">
    <text evidence="2">The sequence shown here is derived from an EMBL/GenBank/DDBJ whole genome shotgun (WGS) entry which is preliminary data.</text>
</comment>
<feature type="compositionally biased region" description="Basic residues" evidence="1">
    <location>
        <begin position="126"/>
        <end position="139"/>
    </location>
</feature>
<keyword evidence="3" id="KW-1185">Reference proteome</keyword>
<organism evidence="2 3">
    <name type="scientific">Ophiocordyceps australis</name>
    <dbReference type="NCBI Taxonomy" id="1399860"/>
    <lineage>
        <taxon>Eukaryota</taxon>
        <taxon>Fungi</taxon>
        <taxon>Dikarya</taxon>
        <taxon>Ascomycota</taxon>
        <taxon>Pezizomycotina</taxon>
        <taxon>Sordariomycetes</taxon>
        <taxon>Hypocreomycetidae</taxon>
        <taxon>Hypocreales</taxon>
        <taxon>Ophiocordycipitaceae</taxon>
        <taxon>Ophiocordyceps</taxon>
    </lineage>
</organism>
<feature type="compositionally biased region" description="Basic and acidic residues" evidence="1">
    <location>
        <begin position="92"/>
        <end position="115"/>
    </location>
</feature>
<dbReference type="Proteomes" id="UP000224854">
    <property type="component" value="Unassembled WGS sequence"/>
</dbReference>
<evidence type="ECO:0000313" key="2">
    <source>
        <dbReference type="EMBL" id="PHH77683.1"/>
    </source>
</evidence>
<evidence type="ECO:0000256" key="1">
    <source>
        <dbReference type="SAM" id="MobiDB-lite"/>
    </source>
</evidence>
<gene>
    <name evidence="2" type="ORF">CDD82_3394</name>
</gene>
<evidence type="ECO:0000313" key="3">
    <source>
        <dbReference type="Proteomes" id="UP000224854"/>
    </source>
</evidence>
<dbReference type="EMBL" id="NJEU01000257">
    <property type="protein sequence ID" value="PHH77683.1"/>
    <property type="molecule type" value="Genomic_DNA"/>
</dbReference>
<feature type="region of interest" description="Disordered" evidence="1">
    <location>
        <begin position="88"/>
        <end position="181"/>
    </location>
</feature>
<protein>
    <submittedName>
        <fullName evidence="2">Uncharacterized protein</fullName>
    </submittedName>
</protein>
<name>A0A2C5ZCT4_9HYPO</name>
<dbReference type="AlphaFoldDB" id="A0A2C5ZCT4"/>
<reference evidence="2 3" key="1">
    <citation type="submission" date="2017-06" db="EMBL/GenBank/DDBJ databases">
        <title>Ant-infecting Ophiocordyceps genomes reveal a high diversity of potential behavioral manipulation genes and a possible major role for enterotoxins.</title>
        <authorList>
            <person name="De Bekker C."/>
            <person name="Evans H.C."/>
            <person name="Brachmann A."/>
            <person name="Hughes D.P."/>
        </authorList>
    </citation>
    <scope>NUCLEOTIDE SEQUENCE [LARGE SCALE GENOMIC DNA]</scope>
    <source>
        <strain evidence="2 3">1348a</strain>
    </source>
</reference>